<dbReference type="RefSeq" id="WP_015694507.1">
    <property type="nucleotide sequence ID" value="NC_016940.1"/>
</dbReference>
<gene>
    <name evidence="1" type="ordered locus">SGRA_4217</name>
</gene>
<proteinExistence type="predicted"/>
<dbReference type="Proteomes" id="UP000007519">
    <property type="component" value="Chromosome"/>
</dbReference>
<evidence type="ECO:0008006" key="3">
    <source>
        <dbReference type="Google" id="ProtNLM"/>
    </source>
</evidence>
<dbReference type="AlphaFoldDB" id="H6L7I1"/>
<protein>
    <recommendedName>
        <fullName evidence="3">Lipoprotein</fullName>
    </recommendedName>
</protein>
<dbReference type="PROSITE" id="PS51257">
    <property type="entry name" value="PROKAR_LIPOPROTEIN"/>
    <property type="match status" value="1"/>
</dbReference>
<reference evidence="1 2" key="1">
    <citation type="journal article" date="2012" name="Stand. Genomic Sci.">
        <title>Complete genome sequencing and analysis of Saprospira grandis str. Lewin, a predatory marine bacterium.</title>
        <authorList>
            <person name="Saw J.H."/>
            <person name="Yuryev A."/>
            <person name="Kanbe M."/>
            <person name="Hou S."/>
            <person name="Young A.G."/>
            <person name="Aizawa S."/>
            <person name="Alam M."/>
        </authorList>
    </citation>
    <scope>NUCLEOTIDE SEQUENCE [LARGE SCALE GENOMIC DNA]</scope>
    <source>
        <strain evidence="1 2">Lewin</strain>
    </source>
</reference>
<evidence type="ECO:0000313" key="1">
    <source>
        <dbReference type="EMBL" id="AFC26932.1"/>
    </source>
</evidence>
<evidence type="ECO:0000313" key="2">
    <source>
        <dbReference type="Proteomes" id="UP000007519"/>
    </source>
</evidence>
<organism evidence="1 2">
    <name type="scientific">Saprospira grandis (strain Lewin)</name>
    <dbReference type="NCBI Taxonomy" id="984262"/>
    <lineage>
        <taxon>Bacteria</taxon>
        <taxon>Pseudomonadati</taxon>
        <taxon>Bacteroidota</taxon>
        <taxon>Saprospiria</taxon>
        <taxon>Saprospirales</taxon>
        <taxon>Saprospiraceae</taxon>
        <taxon>Saprospira</taxon>
    </lineage>
</organism>
<dbReference type="HOGENOM" id="CLU_1509559_0_0_10"/>
<sequence>MRNLIVSLFVLCLIQSCQTNRQEKSKPFEIDIEKWYSVNVEDIKSECEIKKYILRDFLLQLKEEKLRRVLLDSVLLHIKTIPADEQVFISEIMNKGYSFYSVVLRFTKMRKAVYANYYEKEEGFKLTIEEDVDIKPTLKLECEEDVIMNHPEYSSLERAIIVTSWKEGKFETLKIFGK</sequence>
<name>H6L7I1_SAPGL</name>
<dbReference type="EMBL" id="CP002831">
    <property type="protein sequence ID" value="AFC26932.1"/>
    <property type="molecule type" value="Genomic_DNA"/>
</dbReference>
<keyword evidence="2" id="KW-1185">Reference proteome</keyword>
<dbReference type="KEGG" id="sgn:SGRA_4217"/>
<accession>H6L7I1</accession>